<evidence type="ECO:0000256" key="5">
    <source>
        <dbReference type="ARBA" id="ARBA00023274"/>
    </source>
</evidence>
<dbReference type="GO" id="GO:1990904">
    <property type="term" value="C:ribonucleoprotein complex"/>
    <property type="evidence" value="ECO:0007669"/>
    <property type="project" value="UniProtKB-KW"/>
</dbReference>
<dbReference type="GO" id="GO:0005739">
    <property type="term" value="C:mitochondrion"/>
    <property type="evidence" value="ECO:0007669"/>
    <property type="project" value="UniProtKB-SubCell"/>
</dbReference>
<keyword evidence="3" id="KW-0689">Ribosomal protein</keyword>
<organism evidence="8 9">
    <name type="scientific">Corynespora cassiicola Philippines</name>
    <dbReference type="NCBI Taxonomy" id="1448308"/>
    <lineage>
        <taxon>Eukaryota</taxon>
        <taxon>Fungi</taxon>
        <taxon>Dikarya</taxon>
        <taxon>Ascomycota</taxon>
        <taxon>Pezizomycotina</taxon>
        <taxon>Dothideomycetes</taxon>
        <taxon>Pleosporomycetidae</taxon>
        <taxon>Pleosporales</taxon>
        <taxon>Corynesporascaceae</taxon>
        <taxon>Corynespora</taxon>
    </lineage>
</organism>
<evidence type="ECO:0000313" key="8">
    <source>
        <dbReference type="EMBL" id="PSN67394.1"/>
    </source>
</evidence>
<evidence type="ECO:0000256" key="4">
    <source>
        <dbReference type="ARBA" id="ARBA00023128"/>
    </source>
</evidence>
<feature type="compositionally biased region" description="Basic and acidic residues" evidence="7">
    <location>
        <begin position="371"/>
        <end position="381"/>
    </location>
</feature>
<dbReference type="STRING" id="1448308.A0A2T2NPQ3"/>
<comment type="similarity">
    <text evidence="2">Belongs to the mitochondrion-specific ribosomal protein mL50 family.</text>
</comment>
<dbReference type="InterPro" id="IPR018305">
    <property type="entry name" value="Ribosomal_m50"/>
</dbReference>
<feature type="region of interest" description="Disordered" evidence="7">
    <location>
        <begin position="586"/>
        <end position="608"/>
    </location>
</feature>
<comment type="subcellular location">
    <subcellularLocation>
        <location evidence="1">Mitochondrion</location>
    </subcellularLocation>
</comment>
<protein>
    <recommendedName>
        <fullName evidence="6">Large ribosomal subunit protein mL50</fullName>
    </recommendedName>
</protein>
<feature type="region of interest" description="Disordered" evidence="7">
    <location>
        <begin position="369"/>
        <end position="403"/>
    </location>
</feature>
<evidence type="ECO:0000256" key="6">
    <source>
        <dbReference type="ARBA" id="ARBA00035183"/>
    </source>
</evidence>
<proteinExistence type="inferred from homology"/>
<reference evidence="8 9" key="1">
    <citation type="journal article" date="2018" name="Front. Microbiol.">
        <title>Genome-Wide Analysis of Corynespora cassiicola Leaf Fall Disease Putative Effectors.</title>
        <authorList>
            <person name="Lopez D."/>
            <person name="Ribeiro S."/>
            <person name="Label P."/>
            <person name="Fumanal B."/>
            <person name="Venisse J.S."/>
            <person name="Kohler A."/>
            <person name="de Oliveira R.R."/>
            <person name="Labutti K."/>
            <person name="Lipzen A."/>
            <person name="Lail K."/>
            <person name="Bauer D."/>
            <person name="Ohm R.A."/>
            <person name="Barry K.W."/>
            <person name="Spatafora J."/>
            <person name="Grigoriev I.V."/>
            <person name="Martin F.M."/>
            <person name="Pujade-Renaud V."/>
        </authorList>
    </citation>
    <scope>NUCLEOTIDE SEQUENCE [LARGE SCALE GENOMIC DNA]</scope>
    <source>
        <strain evidence="8 9">Philippines</strain>
    </source>
</reference>
<dbReference type="OrthoDB" id="6220758at2759"/>
<keyword evidence="5" id="KW-0687">Ribonucleoprotein</keyword>
<evidence type="ECO:0000313" key="9">
    <source>
        <dbReference type="Proteomes" id="UP000240883"/>
    </source>
</evidence>
<dbReference type="AlphaFoldDB" id="A0A2T2NPQ3"/>
<evidence type="ECO:0000256" key="3">
    <source>
        <dbReference type="ARBA" id="ARBA00022980"/>
    </source>
</evidence>
<dbReference type="EMBL" id="KZ678135">
    <property type="protein sequence ID" value="PSN67394.1"/>
    <property type="molecule type" value="Genomic_DNA"/>
</dbReference>
<dbReference type="GO" id="GO:0005840">
    <property type="term" value="C:ribosome"/>
    <property type="evidence" value="ECO:0007669"/>
    <property type="project" value="UniProtKB-KW"/>
</dbReference>
<keyword evidence="9" id="KW-1185">Reference proteome</keyword>
<sequence>MRRIPRPSRAIDPSAPFTPLITRRLNPTPCRAALVTLPYAQTAAFTTTPSNAFLLSGKQDKKKHQQMVRRWQKRLLGDSEPIGAHVDPYDPTSPVRIAPEEQGEEVEVLVDENGREIRGHERENKEYHPANNGFRLRHVGGQEWIRQREESSMAKEFEKLTLRTYTPLNDNMANKIEDLTGTPYTLRDDNLMMAQSYYDFTGLPYTNLSFGRIKPLNAVPHLRKAFHQALVEIYTLKQAGKDMDVAKLPNRGVYNAPKWIKDVKLHRTDSGELALTFPKRKSVEALLSEMEHVPSYTQPEELIGEELLAEEGEIVAEDAAEPAVSQAEIEAAQAATPETRRAALVKGDDEKKPFDFMSNRPVPRAKLVQEAPKEEVEEKPESTPVPAAEPVVASTPVEPEPAPKEDAHAALEAAADSVEQIVSELRESICESVTILSADAAAAVPSIASELEISWYRVPLADPDVKFALSKRLIQLTGLHISDPYISSAKSLGELYSHLRNATKPKTNKLHSVIHIEAAKANRSANLRADAGIEPGKKAPANELLSLGNVSLHKQKITPAQKRREVGLEKVYRYATAERGLKFVSHRGKPSKASRLPQEGTRAIPEFGQPLSAKKWRHAMNKIEKKVDEERQQRLKGAA</sequence>
<evidence type="ECO:0000256" key="7">
    <source>
        <dbReference type="SAM" id="MobiDB-lite"/>
    </source>
</evidence>
<gene>
    <name evidence="8" type="ORF">BS50DRAFT_574091</name>
</gene>
<dbReference type="Pfam" id="PF10501">
    <property type="entry name" value="Ribosomal_L50"/>
    <property type="match status" value="1"/>
</dbReference>
<name>A0A2T2NPQ3_CORCC</name>
<keyword evidence="4" id="KW-0496">Mitochondrion</keyword>
<dbReference type="Proteomes" id="UP000240883">
    <property type="component" value="Unassembled WGS sequence"/>
</dbReference>
<accession>A0A2T2NPQ3</accession>
<evidence type="ECO:0000256" key="2">
    <source>
        <dbReference type="ARBA" id="ARBA00008860"/>
    </source>
</evidence>
<evidence type="ECO:0000256" key="1">
    <source>
        <dbReference type="ARBA" id="ARBA00004173"/>
    </source>
</evidence>